<dbReference type="SMART" id="SM00248">
    <property type="entry name" value="ANK"/>
    <property type="match status" value="6"/>
</dbReference>
<dbReference type="PROSITE" id="PS50088">
    <property type="entry name" value="ANK_REPEAT"/>
    <property type="match status" value="3"/>
</dbReference>
<feature type="repeat" description="ANK" evidence="7">
    <location>
        <begin position="188"/>
        <end position="221"/>
    </location>
</feature>
<evidence type="ECO:0000256" key="5">
    <source>
        <dbReference type="ARBA" id="ARBA00023043"/>
    </source>
</evidence>
<dbReference type="PANTHER" id="PTHR24186">
    <property type="entry name" value="PROTEIN PHOSPHATASE 1 REGULATORY SUBUNIT"/>
    <property type="match status" value="1"/>
</dbReference>
<dbReference type="Pfam" id="PF00023">
    <property type="entry name" value="Ank"/>
    <property type="match status" value="1"/>
</dbReference>
<dbReference type="Proteomes" id="UP000657918">
    <property type="component" value="Unassembled WGS sequence"/>
</dbReference>
<keyword evidence="2 8" id="KW-0812">Transmembrane</keyword>
<proteinExistence type="predicted"/>
<dbReference type="Gene3D" id="1.25.40.20">
    <property type="entry name" value="Ankyrin repeat-containing domain"/>
    <property type="match status" value="1"/>
</dbReference>
<feature type="repeat" description="ANK" evidence="7">
    <location>
        <begin position="118"/>
        <end position="141"/>
    </location>
</feature>
<dbReference type="GO" id="GO:0005886">
    <property type="term" value="C:plasma membrane"/>
    <property type="evidence" value="ECO:0007669"/>
    <property type="project" value="TreeGrafter"/>
</dbReference>
<dbReference type="InterPro" id="IPR002110">
    <property type="entry name" value="Ankyrin_rpt"/>
</dbReference>
<accession>A0A835JZL5</accession>
<evidence type="ECO:0000259" key="9">
    <source>
        <dbReference type="Pfam" id="PF13962"/>
    </source>
</evidence>
<dbReference type="InterPro" id="IPR026961">
    <property type="entry name" value="PGG_dom"/>
</dbReference>
<evidence type="ECO:0000313" key="11">
    <source>
        <dbReference type="Proteomes" id="UP000657918"/>
    </source>
</evidence>
<protein>
    <recommendedName>
        <fullName evidence="9">PGG domain-containing protein</fullName>
    </recommendedName>
</protein>
<evidence type="ECO:0000256" key="6">
    <source>
        <dbReference type="ARBA" id="ARBA00023136"/>
    </source>
</evidence>
<dbReference type="OrthoDB" id="1585477at2759"/>
<evidence type="ECO:0000256" key="1">
    <source>
        <dbReference type="ARBA" id="ARBA00004141"/>
    </source>
</evidence>
<dbReference type="AlphaFoldDB" id="A0A835JZL5"/>
<dbReference type="Pfam" id="PF12796">
    <property type="entry name" value="Ank_2"/>
    <property type="match status" value="2"/>
</dbReference>
<keyword evidence="6 8" id="KW-0472">Membrane</keyword>
<dbReference type="EMBL" id="JADGMS010000006">
    <property type="protein sequence ID" value="KAF9680972.1"/>
    <property type="molecule type" value="Genomic_DNA"/>
</dbReference>
<comment type="subcellular location">
    <subcellularLocation>
        <location evidence="1">Membrane</location>
        <topology evidence="1">Multi-pass membrane protein</topology>
    </subcellularLocation>
</comment>
<keyword evidence="4 8" id="KW-1133">Transmembrane helix</keyword>
<evidence type="ECO:0000256" key="7">
    <source>
        <dbReference type="PROSITE-ProRule" id="PRU00023"/>
    </source>
</evidence>
<sequence>MLLIKIGPEGIVEEMRRKLQEAAVEGNVIGLQKLLEEDKFVLDGCAPGCFTETPLHISAMLGHLEFTRKILCRKPEFAKELDFLGSSPLHLATANGHLEVVRTLLSVNPEMCFAQNLDGRNPLHIAVIKGRVDVLKELVQNKPEAVLHRTTRGETILHLCVKYFQLEALKLLVETIKDYGFINSRDEDGSTVLHLAVADKEIEIISFLIMETEIEVNAMNASGFTALDIALAQGRRNRKDIDVQDSLRQVGASSAKDISSTAHRSEAVRDINLRSYDHFISLQTRLRSKYRRRQNYRLGERRNALMIVASLIATMAFQAGIRPPGGFWQEDSREPTSKAHEAGRSIMADKFPAAYNKFVLHNSIAFLASISVILLLISGLSFKRGFSMWILMGILWVAITESTFTYLISIYCLSSRPQRRAYVVSAAILTVVIFGLLSFLLVGHSVRLIVRFRRRLVKPRDRRVLEQ</sequence>
<evidence type="ECO:0000313" key="10">
    <source>
        <dbReference type="EMBL" id="KAF9680972.1"/>
    </source>
</evidence>
<dbReference type="Pfam" id="PF13962">
    <property type="entry name" value="PGG"/>
    <property type="match status" value="1"/>
</dbReference>
<dbReference type="PANTHER" id="PTHR24186:SF37">
    <property type="entry name" value="PGG DOMAIN-CONTAINING PROTEIN"/>
    <property type="match status" value="1"/>
</dbReference>
<reference evidence="10 11" key="1">
    <citation type="submission" date="2020-10" db="EMBL/GenBank/DDBJ databases">
        <title>Plant Genome Project.</title>
        <authorList>
            <person name="Zhang R.-G."/>
        </authorList>
    </citation>
    <scope>NUCLEOTIDE SEQUENCE [LARGE SCALE GENOMIC DNA]</scope>
    <source>
        <strain evidence="10">FAFU-HL-1</strain>
        <tissue evidence="10">Leaf</tissue>
    </source>
</reference>
<evidence type="ECO:0000256" key="3">
    <source>
        <dbReference type="ARBA" id="ARBA00022737"/>
    </source>
</evidence>
<dbReference type="SUPFAM" id="SSF48403">
    <property type="entry name" value="Ankyrin repeat"/>
    <property type="match status" value="1"/>
</dbReference>
<evidence type="ECO:0000256" key="4">
    <source>
        <dbReference type="ARBA" id="ARBA00022989"/>
    </source>
</evidence>
<comment type="caution">
    <text evidence="10">The sequence shown here is derived from an EMBL/GenBank/DDBJ whole genome shotgun (WGS) entry which is preliminary data.</text>
</comment>
<name>A0A835JZL5_9ROSI</name>
<dbReference type="InterPro" id="IPR036770">
    <property type="entry name" value="Ankyrin_rpt-contain_sf"/>
</dbReference>
<feature type="transmembrane region" description="Helical" evidence="8">
    <location>
        <begin position="389"/>
        <end position="411"/>
    </location>
</feature>
<keyword evidence="3" id="KW-0677">Repeat</keyword>
<evidence type="ECO:0000256" key="2">
    <source>
        <dbReference type="ARBA" id="ARBA00022692"/>
    </source>
</evidence>
<feature type="transmembrane region" description="Helical" evidence="8">
    <location>
        <begin position="358"/>
        <end position="377"/>
    </location>
</feature>
<feature type="repeat" description="ANK" evidence="7">
    <location>
        <begin position="84"/>
        <end position="116"/>
    </location>
</feature>
<organism evidence="10 11">
    <name type="scientific">Salix dunnii</name>
    <dbReference type="NCBI Taxonomy" id="1413687"/>
    <lineage>
        <taxon>Eukaryota</taxon>
        <taxon>Viridiplantae</taxon>
        <taxon>Streptophyta</taxon>
        <taxon>Embryophyta</taxon>
        <taxon>Tracheophyta</taxon>
        <taxon>Spermatophyta</taxon>
        <taxon>Magnoliopsida</taxon>
        <taxon>eudicotyledons</taxon>
        <taxon>Gunneridae</taxon>
        <taxon>Pentapetalae</taxon>
        <taxon>rosids</taxon>
        <taxon>fabids</taxon>
        <taxon>Malpighiales</taxon>
        <taxon>Salicaceae</taxon>
        <taxon>Saliceae</taxon>
        <taxon>Salix</taxon>
    </lineage>
</organism>
<gene>
    <name evidence="10" type="ORF">SADUNF_Sadunf06G0177100</name>
</gene>
<feature type="transmembrane region" description="Helical" evidence="8">
    <location>
        <begin position="423"/>
        <end position="450"/>
    </location>
</feature>
<dbReference type="FunFam" id="1.25.40.20:FF:000600">
    <property type="entry name" value="Uncharacterized protein"/>
    <property type="match status" value="1"/>
</dbReference>
<keyword evidence="11" id="KW-1185">Reference proteome</keyword>
<keyword evidence="5 7" id="KW-0040">ANK repeat</keyword>
<dbReference type="PROSITE" id="PS50297">
    <property type="entry name" value="ANK_REP_REGION"/>
    <property type="match status" value="2"/>
</dbReference>
<evidence type="ECO:0000256" key="8">
    <source>
        <dbReference type="SAM" id="Phobius"/>
    </source>
</evidence>
<feature type="domain" description="PGG" evidence="9">
    <location>
        <begin position="298"/>
        <end position="412"/>
    </location>
</feature>